<dbReference type="AlphaFoldDB" id="A0A5B7FLJ0"/>
<accession>A0A5B7FLJ0</accession>
<evidence type="ECO:0000313" key="2">
    <source>
        <dbReference type="EMBL" id="MPC46227.1"/>
    </source>
</evidence>
<evidence type="ECO:0000313" key="3">
    <source>
        <dbReference type="Proteomes" id="UP000324222"/>
    </source>
</evidence>
<keyword evidence="3" id="KW-1185">Reference proteome</keyword>
<dbReference type="EMBL" id="VSRR010007107">
    <property type="protein sequence ID" value="MPC46227.1"/>
    <property type="molecule type" value="Genomic_DNA"/>
</dbReference>
<proteinExistence type="predicted"/>
<protein>
    <submittedName>
        <fullName evidence="2">Uncharacterized protein</fullName>
    </submittedName>
</protein>
<dbReference type="Proteomes" id="UP000324222">
    <property type="component" value="Unassembled WGS sequence"/>
</dbReference>
<gene>
    <name evidence="2" type="ORF">E2C01_039940</name>
</gene>
<reference evidence="2 3" key="1">
    <citation type="submission" date="2019-05" db="EMBL/GenBank/DDBJ databases">
        <title>Another draft genome of Portunus trituberculatus and its Hox gene families provides insights of decapod evolution.</title>
        <authorList>
            <person name="Jeong J.-H."/>
            <person name="Song I."/>
            <person name="Kim S."/>
            <person name="Choi T."/>
            <person name="Kim D."/>
            <person name="Ryu S."/>
            <person name="Kim W."/>
        </authorList>
    </citation>
    <scope>NUCLEOTIDE SEQUENCE [LARGE SCALE GENOMIC DNA]</scope>
    <source>
        <tissue evidence="2">Muscle</tissue>
    </source>
</reference>
<feature type="region of interest" description="Disordered" evidence="1">
    <location>
        <begin position="1"/>
        <end position="39"/>
    </location>
</feature>
<name>A0A5B7FLJ0_PORTR</name>
<feature type="compositionally biased region" description="Basic and acidic residues" evidence="1">
    <location>
        <begin position="19"/>
        <end position="34"/>
    </location>
</feature>
<organism evidence="2 3">
    <name type="scientific">Portunus trituberculatus</name>
    <name type="common">Swimming crab</name>
    <name type="synonym">Neptunus trituberculatus</name>
    <dbReference type="NCBI Taxonomy" id="210409"/>
    <lineage>
        <taxon>Eukaryota</taxon>
        <taxon>Metazoa</taxon>
        <taxon>Ecdysozoa</taxon>
        <taxon>Arthropoda</taxon>
        <taxon>Crustacea</taxon>
        <taxon>Multicrustacea</taxon>
        <taxon>Malacostraca</taxon>
        <taxon>Eumalacostraca</taxon>
        <taxon>Eucarida</taxon>
        <taxon>Decapoda</taxon>
        <taxon>Pleocyemata</taxon>
        <taxon>Brachyura</taxon>
        <taxon>Eubrachyura</taxon>
        <taxon>Portunoidea</taxon>
        <taxon>Portunidae</taxon>
        <taxon>Portuninae</taxon>
        <taxon>Portunus</taxon>
    </lineage>
</organism>
<comment type="caution">
    <text evidence="2">The sequence shown here is derived from an EMBL/GenBank/DDBJ whole genome shotgun (WGS) entry which is preliminary data.</text>
</comment>
<sequence>MFMNEDDKLKKHSVAQGADDGHNAGDQPDNKGHSDGSCVLNHCSWRHEDPVAMSVSESSNALLSMARHLQSLLYSGSKRASKGGKSDGATTTRTKQVGVRVLTAGESEVAMIQREARTRSYVFL</sequence>
<evidence type="ECO:0000256" key="1">
    <source>
        <dbReference type="SAM" id="MobiDB-lite"/>
    </source>
</evidence>